<gene>
    <name evidence="1" type="ORF">CAL65_00980</name>
</gene>
<dbReference type="RefSeq" id="WP_116300636.1">
    <property type="nucleotide sequence ID" value="NZ_NFZV01000001.1"/>
</dbReference>
<dbReference type="Gene3D" id="3.40.1360.10">
    <property type="match status" value="1"/>
</dbReference>
<dbReference type="OrthoDB" id="5618772at2"/>
<dbReference type="CDD" id="cd01029">
    <property type="entry name" value="TOPRIM_primases"/>
    <property type="match status" value="1"/>
</dbReference>
<keyword evidence="1" id="KW-0347">Helicase</keyword>
<comment type="caution">
    <text evidence="1">The sequence shown here is derived from an EMBL/GenBank/DDBJ whole genome shotgun (WGS) entry which is preliminary data.</text>
</comment>
<accession>A0A3E0X2Z9</accession>
<dbReference type="EMBL" id="NFZW01000001">
    <property type="protein sequence ID" value="RFA39408.1"/>
    <property type="molecule type" value="Genomic_DNA"/>
</dbReference>
<sequence>MNRQLHHDITERLLHDLAFKQEGRYLRKGRCPRCEKRELFVAADAPWMVKCGRENNCGAQFHVKELFPDLFDDWSERYSQAGSTDTISPTAVADAYLAYGRGFDLPRIAGWYTQESYYDPQRRIGTATVRFPLANGYWQRLIDKPHRFGRKKAHVGFGTDYAGHWWQPPGVDLAAAEEIWITEGIFDAIALTHHDLVAVSSISSGNYPDAALNTLADACAAAGKERPLLVWALDSDRAGRRYTLKHVKRAREAGWRCAAAQIPAAGRGQRDWNDCHQRGELSKAHLKEYRYHGALLVAPNAGSKALLMYQHNERREFPFAYRNRLFWFKLDLDKYEKARKDLAGDEDAPLTPEQREKALKQAGAIAEIANCNVTALYYLANTVTDESWYYFRVDFPHDGAAVKNTFSGNQLASASEFKKRLLGIAPGAIWTGSSQQLDKLLRDQLSAIKTVATIDYVGYSKEHRAWVFADLAVQSGKVHKLNSEDYFDLGKTALKSLSQSTPLQINESREGYRDDWARLVWQAYGARGVIAAAFWLGSLFAEQIRAEQKSFPFLEIVGEAGAGKSTLIEFLWKLVGRNDYEGFDPSKATLPARARNFAQVSNLPVVLIESDREQDGLRQRQFDWDELKTAYNGRSIRARGMKNAGNDTYEPPFRGTIAISQNAPVNASEAILSRIVHLRFTREYQTPDTRAVAEQLERLSSEHLSRFLLDAITAEKHLLELFCDRAPQYIERLAALPEIRMHRIAKCHGQLMGMVQLLGPGGLDLLPREAIVDTFALLEHMARERQQAINADHPIVQEFWDAFDYIEGLREASTLNHYNPDGRDGQLIAVNLKHFEAEATARGLRVPPSTDLKRHLKTSKVRRFIESNRAVHSTLLSRTVKCWIFEKEKNRS</sequence>
<dbReference type="Proteomes" id="UP000256763">
    <property type="component" value="Unassembled WGS sequence"/>
</dbReference>
<reference evidence="2" key="1">
    <citation type="submission" date="2017-05" db="EMBL/GenBank/DDBJ databases">
        <authorList>
            <person name="Sharma S."/>
            <person name="Sidhu C."/>
            <person name="Pinnaka A.K."/>
        </authorList>
    </citation>
    <scope>NUCLEOTIDE SEQUENCE [LARGE SCALE GENOMIC DNA]</scope>
    <source>
        <strain evidence="2">AK93</strain>
    </source>
</reference>
<keyword evidence="1" id="KW-0067">ATP-binding</keyword>
<evidence type="ECO:0000313" key="2">
    <source>
        <dbReference type="Proteomes" id="UP000256763"/>
    </source>
</evidence>
<keyword evidence="1" id="KW-0547">Nucleotide-binding</keyword>
<dbReference type="InterPro" id="IPR034154">
    <property type="entry name" value="TOPRIM_DnaG/twinkle"/>
</dbReference>
<protein>
    <submittedName>
        <fullName evidence="1">Bifunctional DNA primase/helicase</fullName>
    </submittedName>
</protein>
<proteinExistence type="predicted"/>
<dbReference type="GO" id="GO:0004386">
    <property type="term" value="F:helicase activity"/>
    <property type="evidence" value="ECO:0007669"/>
    <property type="project" value="UniProtKB-KW"/>
</dbReference>
<keyword evidence="1" id="KW-0378">Hydrolase</keyword>
<dbReference type="Pfam" id="PF13155">
    <property type="entry name" value="Toprim_2"/>
    <property type="match status" value="1"/>
</dbReference>
<organism evidence="1 2">
    <name type="scientific">Alkalilimnicola ehrlichii</name>
    <dbReference type="NCBI Taxonomy" id="351052"/>
    <lineage>
        <taxon>Bacteria</taxon>
        <taxon>Pseudomonadati</taxon>
        <taxon>Pseudomonadota</taxon>
        <taxon>Gammaproteobacteria</taxon>
        <taxon>Chromatiales</taxon>
        <taxon>Ectothiorhodospiraceae</taxon>
        <taxon>Alkalilimnicola</taxon>
    </lineage>
</organism>
<dbReference type="AlphaFoldDB" id="A0A3E0X2Z9"/>
<evidence type="ECO:0000313" key="1">
    <source>
        <dbReference type="EMBL" id="RFA39408.1"/>
    </source>
</evidence>
<keyword evidence="2" id="KW-1185">Reference proteome</keyword>
<name>A0A3E0X2Z9_9GAMM</name>